<dbReference type="GO" id="GO:0022841">
    <property type="term" value="F:potassium ion leak channel activity"/>
    <property type="evidence" value="ECO:0007669"/>
    <property type="project" value="TreeGrafter"/>
</dbReference>
<evidence type="ECO:0000256" key="16">
    <source>
        <dbReference type="SAM" id="Phobius"/>
    </source>
</evidence>
<dbReference type="InterPro" id="IPR013099">
    <property type="entry name" value="K_chnl_dom"/>
</dbReference>
<keyword evidence="3" id="KW-1003">Cell membrane</keyword>
<dbReference type="GO" id="GO:0034702">
    <property type="term" value="C:monoatomic ion channel complex"/>
    <property type="evidence" value="ECO:0007669"/>
    <property type="project" value="UniProtKB-KW"/>
</dbReference>
<feature type="transmembrane region" description="Helical" evidence="16">
    <location>
        <begin position="126"/>
        <end position="159"/>
    </location>
</feature>
<feature type="compositionally biased region" description="Basic residues" evidence="15">
    <location>
        <begin position="327"/>
        <end position="338"/>
    </location>
</feature>
<feature type="domain" description="Potassium channel" evidence="17">
    <location>
        <begin position="87"/>
        <end position="148"/>
    </location>
</feature>
<dbReference type="GO" id="GO:0005886">
    <property type="term" value="C:plasma membrane"/>
    <property type="evidence" value="ECO:0007669"/>
    <property type="project" value="UniProtKB-SubCell"/>
</dbReference>
<dbReference type="PRINTS" id="PR01333">
    <property type="entry name" value="2POREKCHANEL"/>
</dbReference>
<keyword evidence="9 16" id="KW-1133">Transmembrane helix</keyword>
<dbReference type="AlphaFoldDB" id="A0A067R5J8"/>
<evidence type="ECO:0000256" key="13">
    <source>
        <dbReference type="ARBA" id="ARBA00034430"/>
    </source>
</evidence>
<keyword evidence="7" id="KW-0630">Potassium</keyword>
<dbReference type="SUPFAM" id="SSF81324">
    <property type="entry name" value="Voltage-gated potassium channels"/>
    <property type="match status" value="2"/>
</dbReference>
<keyword evidence="11 16" id="KW-0472">Membrane</keyword>
<dbReference type="Proteomes" id="UP000027135">
    <property type="component" value="Unassembled WGS sequence"/>
</dbReference>
<evidence type="ECO:0000256" key="12">
    <source>
        <dbReference type="ARBA" id="ARBA00023303"/>
    </source>
</evidence>
<evidence type="ECO:0000256" key="15">
    <source>
        <dbReference type="SAM" id="MobiDB-lite"/>
    </source>
</evidence>
<dbReference type="InterPro" id="IPR005410">
    <property type="entry name" value="2pore_dom_K_chnl_THIK"/>
</dbReference>
<dbReference type="InterPro" id="IPR003280">
    <property type="entry name" value="2pore_dom_K_chnl"/>
</dbReference>
<comment type="subcellular location">
    <subcellularLocation>
        <location evidence="1">Cell membrane</location>
        <topology evidence="1">Multi-pass membrane protein</topology>
    </subcellularLocation>
</comment>
<comment type="similarity">
    <text evidence="14">Belongs to the two pore domain potassium channel (TC 1.A.1.8) family.</text>
</comment>
<keyword evidence="19" id="KW-1185">Reference proteome</keyword>
<organism evidence="18 19">
    <name type="scientific">Zootermopsis nevadensis</name>
    <name type="common">Dampwood termite</name>
    <dbReference type="NCBI Taxonomy" id="136037"/>
    <lineage>
        <taxon>Eukaryota</taxon>
        <taxon>Metazoa</taxon>
        <taxon>Ecdysozoa</taxon>
        <taxon>Arthropoda</taxon>
        <taxon>Hexapoda</taxon>
        <taxon>Insecta</taxon>
        <taxon>Pterygota</taxon>
        <taxon>Neoptera</taxon>
        <taxon>Polyneoptera</taxon>
        <taxon>Dictyoptera</taxon>
        <taxon>Blattodea</taxon>
        <taxon>Blattoidea</taxon>
        <taxon>Termitoidae</taxon>
        <taxon>Termopsidae</taxon>
        <taxon>Zootermopsis</taxon>
    </lineage>
</organism>
<evidence type="ECO:0000256" key="8">
    <source>
        <dbReference type="ARBA" id="ARBA00022882"/>
    </source>
</evidence>
<dbReference type="InParanoid" id="A0A067R5J8"/>
<keyword evidence="5 14" id="KW-0812">Transmembrane</keyword>
<dbReference type="STRING" id="136037.A0A067R5J8"/>
<dbReference type="EMBL" id="KK852870">
    <property type="protein sequence ID" value="KDR14601.1"/>
    <property type="molecule type" value="Genomic_DNA"/>
</dbReference>
<keyword evidence="6" id="KW-0479">Metal-binding</keyword>
<evidence type="ECO:0000256" key="3">
    <source>
        <dbReference type="ARBA" id="ARBA00022475"/>
    </source>
</evidence>
<dbReference type="Pfam" id="PF07885">
    <property type="entry name" value="Ion_trans_2"/>
    <property type="match status" value="2"/>
</dbReference>
<evidence type="ECO:0000256" key="1">
    <source>
        <dbReference type="ARBA" id="ARBA00004651"/>
    </source>
</evidence>
<dbReference type="PANTHER" id="PTHR11003:SF10">
    <property type="entry name" value="POTASSIUM CHANNEL DOMAIN-CONTAINING PROTEIN"/>
    <property type="match status" value="1"/>
</dbReference>
<gene>
    <name evidence="18" type="ORF">L798_11181</name>
</gene>
<dbReference type="GO" id="GO:0046872">
    <property type="term" value="F:metal ion binding"/>
    <property type="evidence" value="ECO:0007669"/>
    <property type="project" value="UniProtKB-KW"/>
</dbReference>
<evidence type="ECO:0000256" key="14">
    <source>
        <dbReference type="RuleBase" id="RU003857"/>
    </source>
</evidence>
<feature type="region of interest" description="Disordered" evidence="15">
    <location>
        <begin position="391"/>
        <end position="434"/>
    </location>
</feature>
<evidence type="ECO:0000256" key="7">
    <source>
        <dbReference type="ARBA" id="ARBA00022826"/>
    </source>
</evidence>
<feature type="compositionally biased region" description="Low complexity" evidence="15">
    <location>
        <begin position="399"/>
        <end position="410"/>
    </location>
</feature>
<feature type="transmembrane region" description="Helical" evidence="16">
    <location>
        <begin position="266"/>
        <end position="286"/>
    </location>
</feature>
<reference evidence="18 19" key="1">
    <citation type="journal article" date="2014" name="Nat. Commun.">
        <title>Molecular traces of alternative social organization in a termite genome.</title>
        <authorList>
            <person name="Terrapon N."/>
            <person name="Li C."/>
            <person name="Robertson H.M."/>
            <person name="Ji L."/>
            <person name="Meng X."/>
            <person name="Booth W."/>
            <person name="Chen Z."/>
            <person name="Childers C.P."/>
            <person name="Glastad K.M."/>
            <person name="Gokhale K."/>
            <person name="Gowin J."/>
            <person name="Gronenberg W."/>
            <person name="Hermansen R.A."/>
            <person name="Hu H."/>
            <person name="Hunt B.G."/>
            <person name="Huylmans A.K."/>
            <person name="Khalil S.M."/>
            <person name="Mitchell R.D."/>
            <person name="Munoz-Torres M.C."/>
            <person name="Mustard J.A."/>
            <person name="Pan H."/>
            <person name="Reese J.T."/>
            <person name="Scharf M.E."/>
            <person name="Sun F."/>
            <person name="Vogel H."/>
            <person name="Xiao J."/>
            <person name="Yang W."/>
            <person name="Yang Z."/>
            <person name="Yang Z."/>
            <person name="Zhou J."/>
            <person name="Zhu J."/>
            <person name="Brent C.S."/>
            <person name="Elsik C.G."/>
            <person name="Goodisman M.A."/>
            <person name="Liberles D.A."/>
            <person name="Roe R.M."/>
            <person name="Vargo E.L."/>
            <person name="Vilcinskas A."/>
            <person name="Wang J."/>
            <person name="Bornberg-Bauer E."/>
            <person name="Korb J."/>
            <person name="Zhang G."/>
            <person name="Liebig J."/>
        </authorList>
    </citation>
    <scope>NUCLEOTIDE SEQUENCE [LARGE SCALE GENOMIC DNA]</scope>
    <source>
        <tissue evidence="18">Whole organism</tissue>
    </source>
</reference>
<evidence type="ECO:0000256" key="5">
    <source>
        <dbReference type="ARBA" id="ARBA00022692"/>
    </source>
</evidence>
<dbReference type="GO" id="GO:0030322">
    <property type="term" value="P:stabilization of membrane potential"/>
    <property type="evidence" value="ECO:0007669"/>
    <property type="project" value="TreeGrafter"/>
</dbReference>
<accession>A0A067R5J8</accession>
<comment type="catalytic activity">
    <reaction evidence="13">
        <text>K(+)(in) = K(+)(out)</text>
        <dbReference type="Rhea" id="RHEA:29463"/>
        <dbReference type="ChEBI" id="CHEBI:29103"/>
    </reaction>
</comment>
<feature type="region of interest" description="Disordered" evidence="15">
    <location>
        <begin position="327"/>
        <end position="353"/>
    </location>
</feature>
<dbReference type="OMA" id="EAPCRCC"/>
<evidence type="ECO:0000256" key="10">
    <source>
        <dbReference type="ARBA" id="ARBA00023065"/>
    </source>
</evidence>
<dbReference type="eggNOG" id="KOG4404">
    <property type="taxonomic scope" value="Eukaryota"/>
</dbReference>
<keyword evidence="8" id="KW-0851">Voltage-gated channel</keyword>
<dbReference type="PANTHER" id="PTHR11003">
    <property type="entry name" value="POTASSIUM CHANNEL, SUBFAMILY K"/>
    <property type="match status" value="1"/>
</dbReference>
<feature type="transmembrane region" description="Helical" evidence="16">
    <location>
        <begin position="232"/>
        <end position="254"/>
    </location>
</feature>
<evidence type="ECO:0000256" key="11">
    <source>
        <dbReference type="ARBA" id="ARBA00023136"/>
    </source>
</evidence>
<evidence type="ECO:0000256" key="6">
    <source>
        <dbReference type="ARBA" id="ARBA00022723"/>
    </source>
</evidence>
<evidence type="ECO:0000313" key="19">
    <source>
        <dbReference type="Proteomes" id="UP000027135"/>
    </source>
</evidence>
<feature type="transmembrane region" description="Helical" evidence="16">
    <location>
        <begin position="204"/>
        <end position="226"/>
    </location>
</feature>
<keyword evidence="2 14" id="KW-0813">Transport</keyword>
<evidence type="ECO:0000259" key="17">
    <source>
        <dbReference type="Pfam" id="PF07885"/>
    </source>
</evidence>
<keyword evidence="10 14" id="KW-0406">Ion transport</keyword>
<evidence type="ECO:0000256" key="9">
    <source>
        <dbReference type="ARBA" id="ARBA00022989"/>
    </source>
</evidence>
<sequence length="434" mass="48822">MGCCSLLHLTEDNARFLLLAIVLVLYMLAGATLFQYLEGEEELRMVREFWRIYSDFRRHYGANQSALDMDKVHQLLYAYGNATSAGIIHKRRRWDFAGSFHFVGTIVSTIGYGNTTPQTTAGKAVVIIYGFLGCSGGILFFNLFLERIITFLAFVLRMVHLRRLKKRMESGGLGARRASRISRASLPEDLDEDDSSLDHWKPSVYWVMLYLTVASVTLALCAAAVYTPFEDWSFFESIYFCFVSFATIGFGDYVSTQEPSYPHVHWYRFGNFVFTVLGCCCIYSLFNVTSIVIKQALNWLIVRLDCRCLEDATGAAGRLWRRQSMRLQQGRKRRRRRSSAGMPANLRRDGVGGGRRLSGEMISMKDFLQANKVSLAVMQKQLYETAQMQRGGCHYGNERGSSGSGRRPPGSFTPGTVGPLAIVTQKLGDSGSGR</sequence>
<feature type="domain" description="Potassium channel" evidence="17">
    <location>
        <begin position="217"/>
        <end position="293"/>
    </location>
</feature>
<keyword evidence="7" id="KW-0631">Potassium channel</keyword>
<feature type="transmembrane region" description="Helical" evidence="16">
    <location>
        <begin position="16"/>
        <end position="37"/>
    </location>
</feature>
<dbReference type="Gene3D" id="1.10.287.70">
    <property type="match status" value="1"/>
</dbReference>
<evidence type="ECO:0000256" key="2">
    <source>
        <dbReference type="ARBA" id="ARBA00022448"/>
    </source>
</evidence>
<name>A0A067R5J8_ZOONE</name>
<proteinExistence type="inferred from homology"/>
<evidence type="ECO:0000313" key="18">
    <source>
        <dbReference type="EMBL" id="KDR14601.1"/>
    </source>
</evidence>
<protein>
    <submittedName>
        <fullName evidence="18">Potassium channel subfamily K member 13</fullName>
    </submittedName>
</protein>
<dbReference type="PRINTS" id="PR01588">
    <property type="entry name" value="THIKCHANNEL"/>
</dbReference>
<keyword evidence="4" id="KW-0633">Potassium transport</keyword>
<evidence type="ECO:0000256" key="4">
    <source>
        <dbReference type="ARBA" id="ARBA00022538"/>
    </source>
</evidence>
<dbReference type="GO" id="GO:0015271">
    <property type="term" value="F:outward rectifier potassium channel activity"/>
    <property type="evidence" value="ECO:0007669"/>
    <property type="project" value="TreeGrafter"/>
</dbReference>
<keyword evidence="12 14" id="KW-0407">Ion channel</keyword>